<evidence type="ECO:0000313" key="2">
    <source>
        <dbReference type="Proteomes" id="UP001517247"/>
    </source>
</evidence>
<gene>
    <name evidence="1" type="ORF">E6A44_014680</name>
</gene>
<comment type="caution">
    <text evidence="1">The sequence shown here is derived from an EMBL/GenBank/DDBJ whole genome shotgun (WGS) entry which is preliminary data.</text>
</comment>
<name>A0ABW9J8G1_9SPHI</name>
<organism evidence="1 2">
    <name type="scientific">Pedobacter ureilyticus</name>
    <dbReference type="NCBI Taxonomy" id="1393051"/>
    <lineage>
        <taxon>Bacteria</taxon>
        <taxon>Pseudomonadati</taxon>
        <taxon>Bacteroidota</taxon>
        <taxon>Sphingobacteriia</taxon>
        <taxon>Sphingobacteriales</taxon>
        <taxon>Sphingobacteriaceae</taxon>
        <taxon>Pedobacter</taxon>
    </lineage>
</organism>
<dbReference type="Proteomes" id="UP001517247">
    <property type="component" value="Unassembled WGS sequence"/>
</dbReference>
<protein>
    <submittedName>
        <fullName evidence="1">Uncharacterized protein</fullName>
    </submittedName>
</protein>
<evidence type="ECO:0000313" key="1">
    <source>
        <dbReference type="EMBL" id="MFN0256832.1"/>
    </source>
</evidence>
<proteinExistence type="predicted"/>
<sequence>MGNYIVVRLVNFYAEGGVIKADWYKVNDKRSATVTISENTFSFDLFDTGVDVYVFNFSKNASGGVMLNSLKSEGSNNIDILHAEMYNSKDIPNWGGKTFELLTEPYGNIYSKYIKFSENKTKVAFARGLSNMPEETCIVISNNAGFKTGRDANAINTLGIFVPSWKGDTNVKLLETLTSNNYGYATCKLYN</sequence>
<reference evidence="1 2" key="1">
    <citation type="submission" date="2024-12" db="EMBL/GenBank/DDBJ databases">
        <authorList>
            <person name="Hu S."/>
        </authorList>
    </citation>
    <scope>NUCLEOTIDE SEQUENCE [LARGE SCALE GENOMIC DNA]</scope>
    <source>
        <strain evidence="1 2">THG-T11</strain>
    </source>
</reference>
<dbReference type="RefSeq" id="WP_138723935.1">
    <property type="nucleotide sequence ID" value="NZ_SSHJ02000008.1"/>
</dbReference>
<accession>A0ABW9J8G1</accession>
<keyword evidence="2" id="KW-1185">Reference proteome</keyword>
<dbReference type="EMBL" id="SSHJ02000008">
    <property type="protein sequence ID" value="MFN0256832.1"/>
    <property type="molecule type" value="Genomic_DNA"/>
</dbReference>